<reference evidence="2" key="1">
    <citation type="submission" date="2020-12" db="EMBL/GenBank/DDBJ databases">
        <title>Metabolic potential, ecology and presence of endohyphal bacteria is reflected in genomic diversity of Mucoromycotina.</title>
        <authorList>
            <person name="Muszewska A."/>
            <person name="Okrasinska A."/>
            <person name="Steczkiewicz K."/>
            <person name="Drgas O."/>
            <person name="Orlowska M."/>
            <person name="Perlinska-Lenart U."/>
            <person name="Aleksandrzak-Piekarczyk T."/>
            <person name="Szatraj K."/>
            <person name="Zielenkiewicz U."/>
            <person name="Pilsyk S."/>
            <person name="Malc E."/>
            <person name="Mieczkowski P."/>
            <person name="Kruszewska J.S."/>
            <person name="Biernat P."/>
            <person name="Pawlowska J."/>
        </authorList>
    </citation>
    <scope>NUCLEOTIDE SEQUENCE</scope>
    <source>
        <strain evidence="2">CBS 226.32</strain>
    </source>
</reference>
<dbReference type="SUPFAM" id="SSF46565">
    <property type="entry name" value="Chaperone J-domain"/>
    <property type="match status" value="1"/>
</dbReference>
<keyword evidence="3" id="KW-1185">Reference proteome</keyword>
<sequence length="291" mass="34030">MISYISTIDTEEKEDKYDLVDDILSASNYYEALGLPDDSSFDEIRRAYIRKSRMCHPDKFVPPYPKATESFQVLSTAYNTLSQPTKKLTYDTHQRSGLDQYTNFCSEDNAVDIFQQVIRQLYIEIMEGEFQTLRTVISETLNPNIYKYAMNETNRLIHINDDILSIAEVGFLKIRDILLTSQKYYTIIQFELLRLYDLQDEIRNLSYFDVWRRLTLSVSMAKLVLRIPLLINSAIKQENDIPTWLDEHNDRSGLLGYQIEYGLEKAISLFESSEEYASSWCNNNPDTTLYN</sequence>
<dbReference type="AlphaFoldDB" id="A0A8H7QYX4"/>
<dbReference type="Proteomes" id="UP000650833">
    <property type="component" value="Unassembled WGS sequence"/>
</dbReference>
<gene>
    <name evidence="2" type="ORF">INT46_005886</name>
</gene>
<dbReference type="PRINTS" id="PR00625">
    <property type="entry name" value="JDOMAIN"/>
</dbReference>
<evidence type="ECO:0000313" key="2">
    <source>
        <dbReference type="EMBL" id="KAG2201362.1"/>
    </source>
</evidence>
<dbReference type="PROSITE" id="PS50076">
    <property type="entry name" value="DNAJ_2"/>
    <property type="match status" value="1"/>
</dbReference>
<dbReference type="InterPro" id="IPR036869">
    <property type="entry name" value="J_dom_sf"/>
</dbReference>
<evidence type="ECO:0000313" key="3">
    <source>
        <dbReference type="Proteomes" id="UP000650833"/>
    </source>
</evidence>
<dbReference type="EMBL" id="JAEPRC010000288">
    <property type="protein sequence ID" value="KAG2201362.1"/>
    <property type="molecule type" value="Genomic_DNA"/>
</dbReference>
<dbReference type="OrthoDB" id="259708at2759"/>
<accession>A0A8H7QYX4</accession>
<protein>
    <recommendedName>
        <fullName evidence="1">J domain-containing protein</fullName>
    </recommendedName>
</protein>
<dbReference type="PANTHER" id="PTHR44825:SF1">
    <property type="entry name" value="DNAJ HOMOLOG SUBFAMILY C MEMBER 4"/>
    <property type="match status" value="1"/>
</dbReference>
<dbReference type="SMART" id="SM00271">
    <property type="entry name" value="DnaJ"/>
    <property type="match status" value="1"/>
</dbReference>
<dbReference type="PANTHER" id="PTHR44825">
    <property type="match status" value="1"/>
</dbReference>
<comment type="caution">
    <text evidence="2">The sequence shown here is derived from an EMBL/GenBank/DDBJ whole genome shotgun (WGS) entry which is preliminary data.</text>
</comment>
<dbReference type="Gene3D" id="1.10.287.110">
    <property type="entry name" value="DnaJ domain"/>
    <property type="match status" value="1"/>
</dbReference>
<evidence type="ECO:0000259" key="1">
    <source>
        <dbReference type="PROSITE" id="PS50076"/>
    </source>
</evidence>
<feature type="domain" description="J" evidence="1">
    <location>
        <begin position="28"/>
        <end position="94"/>
    </location>
</feature>
<proteinExistence type="predicted"/>
<name>A0A8H7QYX4_9FUNG</name>
<dbReference type="InterPro" id="IPR052763">
    <property type="entry name" value="DnaJ_C4"/>
</dbReference>
<organism evidence="2 3">
    <name type="scientific">Mucor plumbeus</name>
    <dbReference type="NCBI Taxonomy" id="97098"/>
    <lineage>
        <taxon>Eukaryota</taxon>
        <taxon>Fungi</taxon>
        <taxon>Fungi incertae sedis</taxon>
        <taxon>Mucoromycota</taxon>
        <taxon>Mucoromycotina</taxon>
        <taxon>Mucoromycetes</taxon>
        <taxon>Mucorales</taxon>
        <taxon>Mucorineae</taxon>
        <taxon>Mucoraceae</taxon>
        <taxon>Mucor</taxon>
    </lineage>
</organism>
<dbReference type="InterPro" id="IPR001623">
    <property type="entry name" value="DnaJ_domain"/>
</dbReference>
<dbReference type="CDD" id="cd06257">
    <property type="entry name" value="DnaJ"/>
    <property type="match status" value="1"/>
</dbReference>
<dbReference type="Pfam" id="PF00226">
    <property type="entry name" value="DnaJ"/>
    <property type="match status" value="1"/>
</dbReference>